<protein>
    <submittedName>
        <fullName evidence="2">HNH endonuclease</fullName>
    </submittedName>
</protein>
<keyword evidence="2" id="KW-0378">Hydrolase</keyword>
<dbReference type="Proteomes" id="UP000307562">
    <property type="component" value="Chromosome"/>
</dbReference>
<dbReference type="KEGG" id="npl:FGF80_12210"/>
<reference evidence="3" key="1">
    <citation type="submission" date="2019-05" db="EMBL/GenBank/DDBJ databases">
        <title>Complete Genome Sequence and Methylation Pattern of the Halophilic Archaeon Natrinema pallidum BOL6-1.</title>
        <authorList>
            <person name="DasSarma P."/>
            <person name="DasSarma B.P."/>
            <person name="DasSarma S.L."/>
            <person name="Martinez F.L."/>
            <person name="Guzman D."/>
            <person name="Roberts R.J."/>
            <person name="DasSarma S."/>
        </authorList>
    </citation>
    <scope>NUCLEOTIDE SEQUENCE [LARGE SCALE GENOMIC DNA]</scope>
    <source>
        <strain evidence="3">BOL6-1</strain>
    </source>
</reference>
<dbReference type="CDD" id="cd00085">
    <property type="entry name" value="HNHc"/>
    <property type="match status" value="1"/>
</dbReference>
<name>A0A4P9TII8_9EURY</name>
<keyword evidence="2" id="KW-0540">Nuclease</keyword>
<dbReference type="GO" id="GO:0003676">
    <property type="term" value="F:nucleic acid binding"/>
    <property type="evidence" value="ECO:0007669"/>
    <property type="project" value="InterPro"/>
</dbReference>
<sequence>MSGDEVFSRLHEKLGGDLTDYSVDDLAAFDRYLSLTDHQRVRESVLRIAAHLTPRDALAKHNGEALVSGQFDEEYEPYEMIIEYLEQDFDLEDNLAKSLGQNLGRLWDDWDESSRSISYSDTIKKKLLKDQSNRCENCNVRIGNENNSKAFENRDEYKPIHEYSQKQTAPELDHIEPLSHFGDNSLDNFQVLCRFCNQGKGNKKSVDIVDQLELATSPIEDIDRAHRRRIFFAVTADTEECARCGDMRKELTIRKENPLGCYIVSNLQPVCVECVYG</sequence>
<dbReference type="InterPro" id="IPR003615">
    <property type="entry name" value="HNH_nuc"/>
</dbReference>
<keyword evidence="3" id="KW-1185">Reference proteome</keyword>
<gene>
    <name evidence="2" type="ORF">FGF80_12210</name>
</gene>
<dbReference type="SMART" id="SM00507">
    <property type="entry name" value="HNHc"/>
    <property type="match status" value="1"/>
</dbReference>
<organism evidence="2 3">
    <name type="scientific">Natrinema pallidum</name>
    <dbReference type="NCBI Taxonomy" id="69527"/>
    <lineage>
        <taxon>Archaea</taxon>
        <taxon>Methanobacteriati</taxon>
        <taxon>Methanobacteriota</taxon>
        <taxon>Stenosarchaea group</taxon>
        <taxon>Halobacteria</taxon>
        <taxon>Halobacteriales</taxon>
        <taxon>Natrialbaceae</taxon>
        <taxon>Natrinema</taxon>
    </lineage>
</organism>
<evidence type="ECO:0000313" key="2">
    <source>
        <dbReference type="EMBL" id="QCW03955.1"/>
    </source>
</evidence>
<dbReference type="GO" id="GO:0004519">
    <property type="term" value="F:endonuclease activity"/>
    <property type="evidence" value="ECO:0007669"/>
    <property type="project" value="UniProtKB-KW"/>
</dbReference>
<proteinExistence type="predicted"/>
<evidence type="ECO:0000259" key="1">
    <source>
        <dbReference type="SMART" id="SM00507"/>
    </source>
</evidence>
<evidence type="ECO:0000313" key="3">
    <source>
        <dbReference type="Proteomes" id="UP000307562"/>
    </source>
</evidence>
<feature type="domain" description="HNH nuclease" evidence="1">
    <location>
        <begin position="146"/>
        <end position="198"/>
    </location>
</feature>
<dbReference type="GO" id="GO:0008270">
    <property type="term" value="F:zinc ion binding"/>
    <property type="evidence" value="ECO:0007669"/>
    <property type="project" value="InterPro"/>
</dbReference>
<dbReference type="InterPro" id="IPR002711">
    <property type="entry name" value="HNH"/>
</dbReference>
<dbReference type="AlphaFoldDB" id="A0A4P9TII8"/>
<dbReference type="Gene3D" id="1.10.30.50">
    <property type="match status" value="1"/>
</dbReference>
<dbReference type="GeneID" id="96156770"/>
<dbReference type="Pfam" id="PF01844">
    <property type="entry name" value="HNH"/>
    <property type="match status" value="1"/>
</dbReference>
<dbReference type="RefSeq" id="WP_138654284.1">
    <property type="nucleotide sequence ID" value="NZ_CP040637.1"/>
</dbReference>
<keyword evidence="2" id="KW-0255">Endonuclease</keyword>
<dbReference type="EMBL" id="CP040637">
    <property type="protein sequence ID" value="QCW03955.1"/>
    <property type="molecule type" value="Genomic_DNA"/>
</dbReference>
<accession>A0A4P9TII8</accession>